<name>A0A2W2ADQ9_9BACT</name>
<sequence>MKDNILAALTNLLHKEASYPTDKKQVYALLKHTTDNFDTNIFTTTAVALDWPRRKVYALLYEVLQEVKSNDSLPVFMINAMSHYLEALEGNAAPEAIIRLNKDPEDLYVLCGFVRGKRWIYVEDYSIDIHYSGIICHMEREISEKIQQYIFIPQEDLSIVSYELYDGAIFLTSGSFLVYRKTFETLQLRSHYVIRTEEEELKQLGSIHAITEYGCVSNENYLGYIEQYKWTLDFPDKRALLI</sequence>
<evidence type="ECO:0000313" key="1">
    <source>
        <dbReference type="EMBL" id="PZF73401.1"/>
    </source>
</evidence>
<reference evidence="1 2" key="1">
    <citation type="submission" date="2018-06" db="EMBL/GenBank/DDBJ databases">
        <title>Mucibacter soli gen. nov., sp. nov., a new member of the family Chitinophagaceae producing mucin.</title>
        <authorList>
            <person name="Kim M.-K."/>
            <person name="Park S."/>
            <person name="Kim T.-S."/>
            <person name="Joung Y."/>
            <person name="Han J.-H."/>
            <person name="Kim S.B."/>
        </authorList>
    </citation>
    <scope>NUCLEOTIDE SEQUENCE [LARGE SCALE GENOMIC DNA]</scope>
    <source>
        <strain evidence="1 2">R1-15</strain>
    </source>
</reference>
<keyword evidence="2" id="KW-1185">Reference proteome</keyword>
<protein>
    <submittedName>
        <fullName evidence="1">Uncharacterized protein</fullName>
    </submittedName>
</protein>
<organism evidence="1 2">
    <name type="scientific">Taibaiella soli</name>
    <dbReference type="NCBI Taxonomy" id="1649169"/>
    <lineage>
        <taxon>Bacteria</taxon>
        <taxon>Pseudomonadati</taxon>
        <taxon>Bacteroidota</taxon>
        <taxon>Chitinophagia</taxon>
        <taxon>Chitinophagales</taxon>
        <taxon>Chitinophagaceae</taxon>
        <taxon>Taibaiella</taxon>
    </lineage>
</organism>
<dbReference type="AlphaFoldDB" id="A0A2W2ADQ9"/>
<proteinExistence type="predicted"/>
<dbReference type="EMBL" id="QKTW01000013">
    <property type="protein sequence ID" value="PZF73401.1"/>
    <property type="molecule type" value="Genomic_DNA"/>
</dbReference>
<gene>
    <name evidence="1" type="ORF">DN068_08395</name>
</gene>
<accession>A0A2W2ADQ9</accession>
<dbReference type="Proteomes" id="UP000248745">
    <property type="component" value="Unassembled WGS sequence"/>
</dbReference>
<comment type="caution">
    <text evidence="1">The sequence shown here is derived from an EMBL/GenBank/DDBJ whole genome shotgun (WGS) entry which is preliminary data.</text>
</comment>
<dbReference type="RefSeq" id="WP_110998464.1">
    <property type="nucleotide sequence ID" value="NZ_QKTW01000013.1"/>
</dbReference>
<evidence type="ECO:0000313" key="2">
    <source>
        <dbReference type="Proteomes" id="UP000248745"/>
    </source>
</evidence>